<reference evidence="3" key="1">
    <citation type="submission" date="2016-10" db="EMBL/GenBank/DDBJ databases">
        <authorList>
            <person name="Varghese N."/>
            <person name="Submissions S."/>
        </authorList>
    </citation>
    <scope>NUCLEOTIDE SEQUENCE [LARGE SCALE GENOMIC DNA]</scope>
    <source>
        <strain evidence="3">IBRC-M 10761</strain>
    </source>
</reference>
<protein>
    <submittedName>
        <fullName evidence="2">HEAT repeat</fullName>
    </submittedName>
</protein>
<dbReference type="Proteomes" id="UP000199403">
    <property type="component" value="Unassembled WGS sequence"/>
</dbReference>
<dbReference type="Pfam" id="PF13646">
    <property type="entry name" value="HEAT_2"/>
    <property type="match status" value="2"/>
</dbReference>
<accession>A0A1H6T5J2</accession>
<evidence type="ECO:0000313" key="3">
    <source>
        <dbReference type="Proteomes" id="UP000199403"/>
    </source>
</evidence>
<dbReference type="Gene3D" id="1.25.10.10">
    <property type="entry name" value="Leucine-rich Repeat Variant"/>
    <property type="match status" value="2"/>
</dbReference>
<feature type="domain" description="3-keto-alpha-glucoside-1,2-lyase/3-keto-2-hydroxy-glucal hydratase" evidence="1">
    <location>
        <begin position="736"/>
        <end position="929"/>
    </location>
</feature>
<dbReference type="RefSeq" id="WP_092167962.1">
    <property type="nucleotide sequence ID" value="NZ_FNZH01000001.1"/>
</dbReference>
<dbReference type="InterPro" id="IPR004155">
    <property type="entry name" value="PBS_lyase_HEAT"/>
</dbReference>
<dbReference type="InterPro" id="IPR010496">
    <property type="entry name" value="AL/BT2_dom"/>
</dbReference>
<evidence type="ECO:0000259" key="1">
    <source>
        <dbReference type="Pfam" id="PF06439"/>
    </source>
</evidence>
<evidence type="ECO:0000313" key="2">
    <source>
        <dbReference type="EMBL" id="SEI74526.1"/>
    </source>
</evidence>
<organism evidence="2 3">
    <name type="scientific">Cyclobacterium xiamenense</name>
    <dbReference type="NCBI Taxonomy" id="1297121"/>
    <lineage>
        <taxon>Bacteria</taxon>
        <taxon>Pseudomonadati</taxon>
        <taxon>Bacteroidota</taxon>
        <taxon>Cytophagia</taxon>
        <taxon>Cytophagales</taxon>
        <taxon>Cyclobacteriaceae</taxon>
        <taxon>Cyclobacterium</taxon>
    </lineage>
</organism>
<name>A0A1H6T5J2_9BACT</name>
<feature type="domain" description="3-keto-alpha-glucoside-1,2-lyase/3-keto-2-hydroxy-glucal hydratase" evidence="1">
    <location>
        <begin position="947"/>
        <end position="1134"/>
    </location>
</feature>
<dbReference type="OrthoDB" id="9806233at2"/>
<dbReference type="InterPro" id="IPR016024">
    <property type="entry name" value="ARM-type_fold"/>
</dbReference>
<dbReference type="Pfam" id="PF06439">
    <property type="entry name" value="3keto-disac_hyd"/>
    <property type="match status" value="2"/>
</dbReference>
<dbReference type="EMBL" id="FNZH01000001">
    <property type="protein sequence ID" value="SEI74526.1"/>
    <property type="molecule type" value="Genomic_DNA"/>
</dbReference>
<dbReference type="GO" id="GO:0016787">
    <property type="term" value="F:hydrolase activity"/>
    <property type="evidence" value="ECO:0007669"/>
    <property type="project" value="InterPro"/>
</dbReference>
<dbReference type="InterPro" id="IPR011989">
    <property type="entry name" value="ARM-like"/>
</dbReference>
<dbReference type="STRING" id="1416801.SAMN05192553_10183"/>
<sequence length="1136" mass="123669">MQKHPILNIALVVSLVLGQVFFSLAQNQLDQGRTTATKIADLLNRFPAANAQEMQNAMQQMEDLGTEGISQMALLLKPGSINEKLEYALAGFAFYASDPSRENLARMAVQAYGKALDQLEDPEAKNFLLTQFKWIGKEDATPYVEPYLQDDRLSGTAARVMANIGSESAERALVLALSATDSDAKKADFIEALGSFSSPEALDEITPYASSSNPELKKVALYALSQIADPRSAKVLYAAAENAGFTYDPSNASGEYLGYIAGLAESGETKTALKLAKKVYKKTNTSDQFHTKAGALGLMVQLQPEKSSDLLSEAALDAHPQFRGTALSLLTDETLVADLDTWKTTLEKGTTEAKAALIRRMGKVKDPAVAQALLPYLSSDNEEVRMATIPALVTAGDELALEPLLDRLEATGNEAETETLLTALKTMKGARVPAAIADRIPDASAATKIQLIGLLASRAAEAQVGVVFEATADANQGVKEAALSALADMASPGDLDALVGLLRNEQNPANLEKIQEAIIVANAQKDDPAAETRWTMDLLPQLPADKQAYLYKVLAKTGGKVALDKLQSIYETGNPSRQAAVVAALNQADDAAANVALLHIARQAENAALREEALMGFIRLVPAVEATATQKVLMLRNALALAQSDETVLAALGQLGNYPTLQALLVATDYQEQAAYQQSAARAVMNIVLNNEEIYGDKVREIVSKTIAVISGQDSQYYKTSLQKYLDEMPEGKGYYSLFNGENLDGWKGVFSNPIKRAEMNERTLAREQAKADEIMENGWKAEDGLLIFTGEGQNIATTKDFGDFELFVDWKITEDGDAGLYLRGTPQVQIWDTARTDVGAEVGSGGLYNNQTYPSKPLQVADNPVGEWNTFHIRMQGEKVTVFLNGERVVDEVPLENYWDREQAIFPEGQLELQAHGTYVAYRDIYIRELTGAPTFELSEEEKEAGFEVLFDGNDLDKWTGNKTDYVVDNGVLAIYPDRGGSGNLLTEKEYGDFVFRFEFKLTPGANNGLGIRAPLEGDAAYVGMELQILDDTAEIYNQLKEYQYHGSLYGVAAATKGHQKPVGEWNYQEVIVEGDRIQVILNGTNILDVNIAEAKKNGTLDGREHPGLFRDKGHIGFLGHGDVVFFKNIRVKAL</sequence>
<dbReference type="SMART" id="SM00567">
    <property type="entry name" value="EZ_HEAT"/>
    <property type="match status" value="6"/>
</dbReference>
<dbReference type="Gene3D" id="2.60.120.560">
    <property type="entry name" value="Exo-inulinase, domain 1"/>
    <property type="match status" value="2"/>
</dbReference>
<gene>
    <name evidence="2" type="ORF">SAMN05192553_10183</name>
</gene>
<proteinExistence type="predicted"/>
<keyword evidence="3" id="KW-1185">Reference proteome</keyword>
<dbReference type="SUPFAM" id="SSF48371">
    <property type="entry name" value="ARM repeat"/>
    <property type="match status" value="1"/>
</dbReference>
<dbReference type="AlphaFoldDB" id="A0A1H6T5J2"/>